<dbReference type="PANTHER" id="PTHR31225">
    <property type="entry name" value="OS04G0344100 PROTEIN-RELATED"/>
    <property type="match status" value="1"/>
</dbReference>
<organism evidence="4">
    <name type="scientific">Setaria italica</name>
    <name type="common">Foxtail millet</name>
    <name type="synonym">Panicum italicum</name>
    <dbReference type="NCBI Taxonomy" id="4555"/>
    <lineage>
        <taxon>Eukaryota</taxon>
        <taxon>Viridiplantae</taxon>
        <taxon>Streptophyta</taxon>
        <taxon>Embryophyta</taxon>
        <taxon>Tracheophyta</taxon>
        <taxon>Spermatophyta</taxon>
        <taxon>Magnoliopsida</taxon>
        <taxon>Liliopsida</taxon>
        <taxon>Poales</taxon>
        <taxon>Poaceae</taxon>
        <taxon>PACMAD clade</taxon>
        <taxon>Panicoideae</taxon>
        <taxon>Panicodae</taxon>
        <taxon>Paniceae</taxon>
        <taxon>Cenchrinae</taxon>
        <taxon>Setaria</taxon>
    </lineage>
</organism>
<dbReference type="Pfam" id="PF03936">
    <property type="entry name" value="Terpene_synth_C"/>
    <property type="match status" value="1"/>
</dbReference>
<dbReference type="InterPro" id="IPR001906">
    <property type="entry name" value="Terpene_synth_N"/>
</dbReference>
<evidence type="ECO:0000256" key="1">
    <source>
        <dbReference type="ARBA" id="ARBA00022723"/>
    </source>
</evidence>
<dbReference type="InterPro" id="IPR008930">
    <property type="entry name" value="Terpenoid_cyclase/PrenylTrfase"/>
</dbReference>
<feature type="domain" description="Terpene synthase metal-binding" evidence="3">
    <location>
        <begin position="151"/>
        <end position="222"/>
    </location>
</feature>
<dbReference type="Gene3D" id="1.10.600.10">
    <property type="entry name" value="Farnesyl Diphosphate Synthase"/>
    <property type="match status" value="2"/>
</dbReference>
<dbReference type="GO" id="GO:0000287">
    <property type="term" value="F:magnesium ion binding"/>
    <property type="evidence" value="ECO:0007669"/>
    <property type="project" value="InterPro"/>
</dbReference>
<reference evidence="4" key="2">
    <citation type="submission" date="2015-07" db="EMBL/GenBank/DDBJ databases">
        <authorList>
            <person name="Noorani M."/>
        </authorList>
    </citation>
    <scope>NUCLEOTIDE SEQUENCE</scope>
    <source>
        <strain evidence="4">Yugu1</strain>
    </source>
</reference>
<proteinExistence type="predicted"/>
<dbReference type="SUPFAM" id="SSF48576">
    <property type="entry name" value="Terpenoid synthases"/>
    <property type="match status" value="1"/>
</dbReference>
<dbReference type="Gene3D" id="1.50.10.130">
    <property type="entry name" value="Terpene synthase, N-terminal domain"/>
    <property type="match status" value="2"/>
</dbReference>
<evidence type="ECO:0000313" key="4">
    <source>
        <dbReference type="EMBL" id="RCV30350.1"/>
    </source>
</evidence>
<gene>
    <name evidence="4" type="ORF">SETIT_6G087900v2</name>
</gene>
<feature type="domain" description="Terpene synthase N-terminal" evidence="2">
    <location>
        <begin position="2"/>
        <end position="64"/>
    </location>
</feature>
<dbReference type="PANTHER" id="PTHR31225:SF230">
    <property type="entry name" value="TERPENE SYNTHASE TPS27"/>
    <property type="match status" value="1"/>
</dbReference>
<dbReference type="SUPFAM" id="SSF48239">
    <property type="entry name" value="Terpenoid cyclases/Protein prenyltransferases"/>
    <property type="match status" value="1"/>
</dbReference>
<keyword evidence="1" id="KW-0479">Metal-binding</keyword>
<dbReference type="InterPro" id="IPR005630">
    <property type="entry name" value="Terpene_synthase_metal-bd"/>
</dbReference>
<dbReference type="InterPro" id="IPR050148">
    <property type="entry name" value="Terpene_synthase-like"/>
</dbReference>
<evidence type="ECO:0000259" key="3">
    <source>
        <dbReference type="Pfam" id="PF03936"/>
    </source>
</evidence>
<dbReference type="InterPro" id="IPR036965">
    <property type="entry name" value="Terpene_synth_N_sf"/>
</dbReference>
<dbReference type="InterPro" id="IPR008949">
    <property type="entry name" value="Isoprenoid_synthase_dom_sf"/>
</dbReference>
<dbReference type="Pfam" id="PF01397">
    <property type="entry name" value="Terpene_synth"/>
    <property type="match status" value="1"/>
</dbReference>
<name>A0A368RL79_SETIT</name>
<dbReference type="GO" id="GO:0016114">
    <property type="term" value="P:terpenoid biosynthetic process"/>
    <property type="evidence" value="ECO:0007669"/>
    <property type="project" value="InterPro"/>
</dbReference>
<accession>A0A368RL79</accession>
<reference evidence="4" key="1">
    <citation type="journal article" date="2012" name="Nat. Biotechnol.">
        <title>Reference genome sequence of the model plant Setaria.</title>
        <authorList>
            <person name="Bennetzen J.L."/>
            <person name="Schmutz J."/>
            <person name="Wang H."/>
            <person name="Percifield R."/>
            <person name="Hawkins J."/>
            <person name="Pontaroli A.C."/>
            <person name="Estep M."/>
            <person name="Feng L."/>
            <person name="Vaughn J.N."/>
            <person name="Grimwood J."/>
            <person name="Jenkins J."/>
            <person name="Barry K."/>
            <person name="Lindquist E."/>
            <person name="Hellsten U."/>
            <person name="Deshpande S."/>
            <person name="Wang X."/>
            <person name="Wu X."/>
            <person name="Mitros T."/>
            <person name="Triplett J."/>
            <person name="Yang X."/>
            <person name="Ye C.Y."/>
            <person name="Mauro-Herrera M."/>
            <person name="Wang L."/>
            <person name="Li P."/>
            <person name="Sharma M."/>
            <person name="Sharma R."/>
            <person name="Ronald P.C."/>
            <person name="Panaud O."/>
            <person name="Kellogg E.A."/>
            <person name="Brutnell T.P."/>
            <person name="Doust A.N."/>
            <person name="Tuskan G.A."/>
            <person name="Rokhsar D."/>
            <person name="Devos K.M."/>
        </authorList>
    </citation>
    <scope>NUCLEOTIDE SEQUENCE [LARGE SCALE GENOMIC DNA]</scope>
    <source>
        <strain evidence="4">Yugu1</strain>
    </source>
</reference>
<dbReference type="AlphaFoldDB" id="A0A368RL79"/>
<dbReference type="STRING" id="4555.A0A368RL79"/>
<dbReference type="GO" id="GO:0010333">
    <property type="term" value="F:terpene synthase activity"/>
    <property type="evidence" value="ECO:0007669"/>
    <property type="project" value="InterPro"/>
</dbReference>
<dbReference type="EMBL" id="CM003533">
    <property type="protein sequence ID" value="RCV30350.1"/>
    <property type="molecule type" value="Genomic_DNA"/>
</dbReference>
<evidence type="ECO:0000259" key="2">
    <source>
        <dbReference type="Pfam" id="PF01397"/>
    </source>
</evidence>
<protein>
    <submittedName>
        <fullName evidence="4">Uncharacterized protein</fullName>
    </submittedName>
</protein>
<dbReference type="OrthoDB" id="1877784at2759"/>
<sequence>MEEIDDFLRAVHRDALRQEEKGSDDDDDGLYVTSLRFYLLRKHGYRFSSDVFVKFRDEQGNFASDDEVLDSAVTFTRVRLQSVVDSLEPELAKEVRCTLETPRYRRVERVEASRYISVYYERKAAPSRNDTIMEFAKLDCNILQALYYATTSREDIEWVSSYPKIIRGVCIIARISNDIMSHEREQASKHVVFTVQTCMKEYGFTAEQAKGKLGALIDEAWMNIVEGCLDGEHPMGLLERVVNLAQGMDHMYKRRCMHLPN</sequence>